<feature type="region of interest" description="Disordered" evidence="1">
    <location>
        <begin position="161"/>
        <end position="180"/>
    </location>
</feature>
<dbReference type="AlphaFoldDB" id="A0A067SGS6"/>
<keyword evidence="3" id="KW-1185">Reference proteome</keyword>
<feature type="compositionally biased region" description="Acidic residues" evidence="1">
    <location>
        <begin position="167"/>
        <end position="180"/>
    </location>
</feature>
<name>A0A067SGS6_GALM3</name>
<dbReference type="Proteomes" id="UP000027222">
    <property type="component" value="Unassembled WGS sequence"/>
</dbReference>
<sequence length="180" mass="20981">MDTYRQQPSYTFIDALVTDLRFLEYRNLVGQFLRNPLRAGKYVVDNEKFAIFSMILLETLTGPELPLIGQANEMFCSLYKAILRAGPFEDLIALMNIPEIRFPHDVGSGWRDVSGEMCEKIVQVFGKYLERVCGSVPLGFRITFEGNDRRRQESYYYDADRQVSYDYDPDDWKDEVPDDE</sequence>
<accession>A0A067SGS6</accession>
<dbReference type="EMBL" id="KL142398">
    <property type="protein sequence ID" value="KDR70111.1"/>
    <property type="molecule type" value="Genomic_DNA"/>
</dbReference>
<gene>
    <name evidence="2" type="ORF">GALMADRAFT_887002</name>
</gene>
<protein>
    <submittedName>
        <fullName evidence="2">Uncharacterized protein</fullName>
    </submittedName>
</protein>
<evidence type="ECO:0000313" key="3">
    <source>
        <dbReference type="Proteomes" id="UP000027222"/>
    </source>
</evidence>
<evidence type="ECO:0000313" key="2">
    <source>
        <dbReference type="EMBL" id="KDR70111.1"/>
    </source>
</evidence>
<organism evidence="2 3">
    <name type="scientific">Galerina marginata (strain CBS 339.88)</name>
    <dbReference type="NCBI Taxonomy" id="685588"/>
    <lineage>
        <taxon>Eukaryota</taxon>
        <taxon>Fungi</taxon>
        <taxon>Dikarya</taxon>
        <taxon>Basidiomycota</taxon>
        <taxon>Agaricomycotina</taxon>
        <taxon>Agaricomycetes</taxon>
        <taxon>Agaricomycetidae</taxon>
        <taxon>Agaricales</taxon>
        <taxon>Agaricineae</taxon>
        <taxon>Strophariaceae</taxon>
        <taxon>Galerina</taxon>
    </lineage>
</organism>
<proteinExistence type="predicted"/>
<evidence type="ECO:0000256" key="1">
    <source>
        <dbReference type="SAM" id="MobiDB-lite"/>
    </source>
</evidence>
<reference evidence="3" key="1">
    <citation type="journal article" date="2014" name="Proc. Natl. Acad. Sci. U.S.A.">
        <title>Extensive sampling of basidiomycete genomes demonstrates inadequacy of the white-rot/brown-rot paradigm for wood decay fungi.</title>
        <authorList>
            <person name="Riley R."/>
            <person name="Salamov A.A."/>
            <person name="Brown D.W."/>
            <person name="Nagy L.G."/>
            <person name="Floudas D."/>
            <person name="Held B.W."/>
            <person name="Levasseur A."/>
            <person name="Lombard V."/>
            <person name="Morin E."/>
            <person name="Otillar R."/>
            <person name="Lindquist E.A."/>
            <person name="Sun H."/>
            <person name="LaButti K.M."/>
            <person name="Schmutz J."/>
            <person name="Jabbour D."/>
            <person name="Luo H."/>
            <person name="Baker S.E."/>
            <person name="Pisabarro A.G."/>
            <person name="Walton J.D."/>
            <person name="Blanchette R.A."/>
            <person name="Henrissat B."/>
            <person name="Martin F."/>
            <person name="Cullen D."/>
            <person name="Hibbett D.S."/>
            <person name="Grigoriev I.V."/>
        </authorList>
    </citation>
    <scope>NUCLEOTIDE SEQUENCE [LARGE SCALE GENOMIC DNA]</scope>
    <source>
        <strain evidence="3">CBS 339.88</strain>
    </source>
</reference>
<dbReference type="HOGENOM" id="CLU_1496313_0_0_1"/>